<protein>
    <recommendedName>
        <fullName evidence="8">Protein kinase domain-containing protein</fullName>
    </recommendedName>
</protein>
<dbReference type="SUPFAM" id="SSF56112">
    <property type="entry name" value="Protein kinase-like (PK-like)"/>
    <property type="match status" value="1"/>
</dbReference>
<proteinExistence type="inferred from homology"/>
<dbReference type="FunFam" id="1.10.510.10:FF:000624">
    <property type="entry name" value="Mitogen-activated protein kinase"/>
    <property type="match status" value="1"/>
</dbReference>
<reference evidence="9" key="1">
    <citation type="submission" date="2021-03" db="EMBL/GenBank/DDBJ databases">
        <title>Chromosome level genome of the anhydrobiotic midge Polypedilum vanderplanki.</title>
        <authorList>
            <person name="Yoshida Y."/>
            <person name="Kikawada T."/>
            <person name="Gusev O."/>
        </authorList>
    </citation>
    <scope>NUCLEOTIDE SEQUENCE</scope>
    <source>
        <strain evidence="9">NIAS01</strain>
        <tissue evidence="9">Whole body or cell culture</tissue>
    </source>
</reference>
<evidence type="ECO:0000256" key="4">
    <source>
        <dbReference type="ARBA" id="ARBA00022777"/>
    </source>
</evidence>
<evidence type="ECO:0000313" key="9">
    <source>
        <dbReference type="EMBL" id="KAG5669660.1"/>
    </source>
</evidence>
<evidence type="ECO:0000256" key="2">
    <source>
        <dbReference type="ARBA" id="ARBA00022679"/>
    </source>
</evidence>
<dbReference type="EMBL" id="JADBJN010000004">
    <property type="protein sequence ID" value="KAG5669660.1"/>
    <property type="molecule type" value="Genomic_DNA"/>
</dbReference>
<gene>
    <name evidence="9" type="ORF">PVAND_017543</name>
</gene>
<dbReference type="InterPro" id="IPR008271">
    <property type="entry name" value="Ser/Thr_kinase_AS"/>
</dbReference>
<dbReference type="PROSITE" id="PS50011">
    <property type="entry name" value="PROTEIN_KINASE_DOM"/>
    <property type="match status" value="1"/>
</dbReference>
<evidence type="ECO:0000256" key="6">
    <source>
        <dbReference type="PROSITE-ProRule" id="PRU10141"/>
    </source>
</evidence>
<dbReference type="GO" id="GO:0005524">
    <property type="term" value="F:ATP binding"/>
    <property type="evidence" value="ECO:0007669"/>
    <property type="project" value="UniProtKB-UniRule"/>
</dbReference>
<dbReference type="GO" id="GO:0004674">
    <property type="term" value="F:protein serine/threonine kinase activity"/>
    <property type="evidence" value="ECO:0007669"/>
    <property type="project" value="UniProtKB-KW"/>
</dbReference>
<dbReference type="Proteomes" id="UP001107558">
    <property type="component" value="Chromosome 4"/>
</dbReference>
<name>A0A9J6BIL5_POLVA</name>
<dbReference type="AlphaFoldDB" id="A0A9J6BIL5"/>
<evidence type="ECO:0000256" key="7">
    <source>
        <dbReference type="RuleBase" id="RU000304"/>
    </source>
</evidence>
<evidence type="ECO:0000256" key="3">
    <source>
        <dbReference type="ARBA" id="ARBA00022741"/>
    </source>
</evidence>
<keyword evidence="10" id="KW-1185">Reference proteome</keyword>
<comment type="caution">
    <text evidence="9">The sequence shown here is derived from an EMBL/GenBank/DDBJ whole genome shotgun (WGS) entry which is preliminary data.</text>
</comment>
<evidence type="ECO:0000256" key="1">
    <source>
        <dbReference type="ARBA" id="ARBA00022527"/>
    </source>
</evidence>
<dbReference type="InterPro" id="IPR017441">
    <property type="entry name" value="Protein_kinase_ATP_BS"/>
</dbReference>
<organism evidence="9 10">
    <name type="scientific">Polypedilum vanderplanki</name>
    <name type="common">Sleeping chironomid midge</name>
    <dbReference type="NCBI Taxonomy" id="319348"/>
    <lineage>
        <taxon>Eukaryota</taxon>
        <taxon>Metazoa</taxon>
        <taxon>Ecdysozoa</taxon>
        <taxon>Arthropoda</taxon>
        <taxon>Hexapoda</taxon>
        <taxon>Insecta</taxon>
        <taxon>Pterygota</taxon>
        <taxon>Neoptera</taxon>
        <taxon>Endopterygota</taxon>
        <taxon>Diptera</taxon>
        <taxon>Nematocera</taxon>
        <taxon>Chironomoidea</taxon>
        <taxon>Chironomidae</taxon>
        <taxon>Chironominae</taxon>
        <taxon>Polypedilum</taxon>
        <taxon>Polypedilum</taxon>
    </lineage>
</organism>
<dbReference type="SMART" id="SM00220">
    <property type="entry name" value="S_TKc"/>
    <property type="match status" value="1"/>
</dbReference>
<keyword evidence="2" id="KW-0808">Transferase</keyword>
<sequence length="390" mass="45479">MLNSIENFTMIQKIGEGSFSEVLKVVNIKTGQIFAAKRLIRQLNLNELRNFIELRVLRKLDHHPNVLGLIDFIYEQEAGILTLLFNLMDKSLFDLIKDRRRRLSETRCKNLLYQMVNGLNFLHNNGIFHRDVKPENILIKVECNNSFVNPTRRELLQIGDLGSAGYTSSPQPYTGYVGTRWYRAPECLLTDGFYGPKMDIWATGCCFYEILTLDPLFPGENDIDQLHKIHDVIGTPSNETLQKFNGLTMDVEFPKKSRIDFYMLVPRLSHHGVDVMKKMLVYHPTSRISARKLLQHAYFDDMKALEARDSIAARITFENINDNDDKRDFIRLKQRAQSEYRQIKKIEMELTKRIEKQLERGWNMPDCDKKKTFVRAMTFAGKNAKKINFT</sequence>
<dbReference type="InterPro" id="IPR011009">
    <property type="entry name" value="Kinase-like_dom_sf"/>
</dbReference>
<keyword evidence="5 6" id="KW-0067">ATP-binding</keyword>
<dbReference type="Pfam" id="PF00069">
    <property type="entry name" value="Pkinase"/>
    <property type="match status" value="1"/>
</dbReference>
<dbReference type="PROSITE" id="PS00108">
    <property type="entry name" value="PROTEIN_KINASE_ST"/>
    <property type="match status" value="1"/>
</dbReference>
<comment type="similarity">
    <text evidence="7">Belongs to the protein kinase superfamily.</text>
</comment>
<keyword evidence="3 6" id="KW-0547">Nucleotide-binding</keyword>
<keyword evidence="1 7" id="KW-0723">Serine/threonine-protein kinase</keyword>
<dbReference type="Gene3D" id="3.30.200.20">
    <property type="entry name" value="Phosphorylase Kinase, domain 1"/>
    <property type="match status" value="1"/>
</dbReference>
<dbReference type="InterPro" id="IPR000719">
    <property type="entry name" value="Prot_kinase_dom"/>
</dbReference>
<feature type="domain" description="Protein kinase" evidence="8">
    <location>
        <begin position="8"/>
        <end position="299"/>
    </location>
</feature>
<keyword evidence="4" id="KW-0418">Kinase</keyword>
<evidence type="ECO:0000313" key="10">
    <source>
        <dbReference type="Proteomes" id="UP001107558"/>
    </source>
</evidence>
<dbReference type="PANTHER" id="PTHR24055">
    <property type="entry name" value="MITOGEN-ACTIVATED PROTEIN KINASE"/>
    <property type="match status" value="1"/>
</dbReference>
<dbReference type="OrthoDB" id="2158884at2759"/>
<evidence type="ECO:0000256" key="5">
    <source>
        <dbReference type="ARBA" id="ARBA00022840"/>
    </source>
</evidence>
<dbReference type="PROSITE" id="PS00107">
    <property type="entry name" value="PROTEIN_KINASE_ATP"/>
    <property type="match status" value="1"/>
</dbReference>
<dbReference type="InterPro" id="IPR050117">
    <property type="entry name" value="MAPK"/>
</dbReference>
<accession>A0A9J6BIL5</accession>
<dbReference type="Gene3D" id="1.10.510.10">
    <property type="entry name" value="Transferase(Phosphotransferase) domain 1"/>
    <property type="match status" value="1"/>
</dbReference>
<feature type="binding site" evidence="6">
    <location>
        <position position="37"/>
    </location>
    <ligand>
        <name>ATP</name>
        <dbReference type="ChEBI" id="CHEBI:30616"/>
    </ligand>
</feature>
<evidence type="ECO:0000259" key="8">
    <source>
        <dbReference type="PROSITE" id="PS50011"/>
    </source>
</evidence>